<gene>
    <name evidence="1" type="ORF">I8752_24335</name>
</gene>
<evidence type="ECO:0000313" key="2">
    <source>
        <dbReference type="Proteomes" id="UP000662314"/>
    </source>
</evidence>
<evidence type="ECO:0000313" key="1">
    <source>
        <dbReference type="EMBL" id="MBH8576067.1"/>
    </source>
</evidence>
<reference evidence="1 2" key="1">
    <citation type="journal article" date="2021" name="Int. J. Syst. Evol. Microbiol.">
        <title>Amazonocrinis nigriterrae gen. nov., sp. nov., Atlanticothrix silvestris gen. nov., sp. nov. and Dendronalium phyllosphericum gen. nov., sp. nov., nostocacean cyanobacteria from Brazilian environments.</title>
        <authorList>
            <person name="Alvarenga D.O."/>
            <person name="Andreote A.P.D."/>
            <person name="Branco L.H.Z."/>
            <person name="Delbaje E."/>
            <person name="Cruz R.B."/>
            <person name="Varani A.M."/>
            <person name="Fiore M.F."/>
        </authorList>
    </citation>
    <scope>NUCLEOTIDE SEQUENCE [LARGE SCALE GENOMIC DNA]</scope>
    <source>
        <strain evidence="1 2">CENA369</strain>
    </source>
</reference>
<comment type="caution">
    <text evidence="1">The sequence shown here is derived from an EMBL/GenBank/DDBJ whole genome shotgun (WGS) entry which is preliminary data.</text>
</comment>
<dbReference type="RefSeq" id="WP_214434811.1">
    <property type="nucleotide sequence ID" value="NZ_CAWPUQ010000146.1"/>
</dbReference>
<protein>
    <submittedName>
        <fullName evidence="1">Uncharacterized protein</fullName>
    </submittedName>
</protein>
<dbReference type="Proteomes" id="UP000662314">
    <property type="component" value="Unassembled WGS sequence"/>
</dbReference>
<organism evidence="1 2">
    <name type="scientific">Dendronalium phyllosphericum CENA369</name>
    <dbReference type="NCBI Taxonomy" id="1725256"/>
    <lineage>
        <taxon>Bacteria</taxon>
        <taxon>Bacillati</taxon>
        <taxon>Cyanobacteriota</taxon>
        <taxon>Cyanophyceae</taxon>
        <taxon>Nostocales</taxon>
        <taxon>Nostocaceae</taxon>
        <taxon>Dendronalium</taxon>
        <taxon>Dendronalium phyllosphericum</taxon>
    </lineage>
</organism>
<dbReference type="AlphaFoldDB" id="A0A8J7LFJ5"/>
<dbReference type="SUPFAM" id="SSF53335">
    <property type="entry name" value="S-adenosyl-L-methionine-dependent methyltransferases"/>
    <property type="match status" value="1"/>
</dbReference>
<name>A0A8J7LFJ5_9NOST</name>
<dbReference type="Gene3D" id="3.40.50.150">
    <property type="entry name" value="Vaccinia Virus protein VP39"/>
    <property type="match status" value="1"/>
</dbReference>
<proteinExistence type="predicted"/>
<dbReference type="InterPro" id="IPR029063">
    <property type="entry name" value="SAM-dependent_MTases_sf"/>
</dbReference>
<accession>A0A8J7LFJ5</accession>
<dbReference type="EMBL" id="JAECZA010000220">
    <property type="protein sequence ID" value="MBH8576067.1"/>
    <property type="molecule type" value="Genomic_DNA"/>
</dbReference>
<dbReference type="Pfam" id="PF01135">
    <property type="entry name" value="PCMT"/>
    <property type="match status" value="1"/>
</dbReference>
<keyword evidence="2" id="KW-1185">Reference proteome</keyword>
<sequence>MDKFDELDSVRACKQQMLNSLGIKKGHRVLDVGCRVGHEVQRIQQLVGDDSLVVRVNKNEEMIEEAKKEQIN</sequence>